<proteinExistence type="predicted"/>
<dbReference type="GO" id="GO:0016301">
    <property type="term" value="F:kinase activity"/>
    <property type="evidence" value="ECO:0007669"/>
    <property type="project" value="UniProtKB-KW"/>
</dbReference>
<keyword evidence="1" id="KW-0418">Kinase</keyword>
<reference evidence="2" key="1">
    <citation type="submission" date="2016-09" db="EMBL/GenBank/DDBJ databases">
        <title>Complete Genome Sequence of Brevibacterium linens SMQ-1335.</title>
        <authorList>
            <person name="de Melo A.G."/>
            <person name="Labrie S.J."/>
            <person name="Dumaresq J."/>
            <person name="Roberts R.J."/>
            <person name="Tremblay D.M."/>
            <person name="Moineau S."/>
        </authorList>
    </citation>
    <scope>NUCLEOTIDE SEQUENCE [LARGE SCALE GENOMIC DNA]</scope>
    <source>
        <strain evidence="2">SMQ-1335</strain>
    </source>
</reference>
<evidence type="ECO:0000313" key="2">
    <source>
        <dbReference type="Proteomes" id="UP000094793"/>
    </source>
</evidence>
<dbReference type="Proteomes" id="UP000094793">
    <property type="component" value="Chromosome"/>
</dbReference>
<organism evidence="1 2">
    <name type="scientific">Brevibacterium aurantiacum</name>
    <dbReference type="NCBI Taxonomy" id="273384"/>
    <lineage>
        <taxon>Bacteria</taxon>
        <taxon>Bacillati</taxon>
        <taxon>Actinomycetota</taxon>
        <taxon>Actinomycetes</taxon>
        <taxon>Micrococcales</taxon>
        <taxon>Brevibacteriaceae</taxon>
        <taxon>Brevibacterium</taxon>
    </lineage>
</organism>
<dbReference type="SUPFAM" id="SSF111331">
    <property type="entry name" value="NAD kinase/diacylglycerol kinase-like"/>
    <property type="match status" value="1"/>
</dbReference>
<dbReference type="Gene3D" id="2.60.200.40">
    <property type="match status" value="1"/>
</dbReference>
<dbReference type="RefSeq" id="WP_069599985.1">
    <property type="nucleotide sequence ID" value="NZ_CP017150.1"/>
</dbReference>
<sequence>MKVGILINPKHGHTMRAYSELVEIIRRSHTRYRSATTTKQWPGVEQASKLLDWGADLIVILGGDGTLRVSAPVLASANVPVLIIPTGTANVLSKHIGIRSAGYALKLADMHLGSRSMPVCHVPVNEADCFTSTGSRREHFVSLAGIGGDAIAISENARLPAALRLGVLGYAYGASRALFTPLIKARLKDPHPASPQFEGTTVTEVWSVMAAKTSRPAGPIPVFDHAEVGAGKFEFLAVELRSTQPGDRLVEWAQIGWASVNCRPASHPSMHYWRGTELSITLDDPAPVQLDGDLIGDCRRLDLRAGTTSLTIITAN</sequence>
<dbReference type="Pfam" id="PF00781">
    <property type="entry name" value="DAGK_cat"/>
    <property type="match status" value="1"/>
</dbReference>
<dbReference type="AlphaFoldDB" id="A0A1D7W2T1"/>
<dbReference type="PROSITE" id="PS50146">
    <property type="entry name" value="DAGK"/>
    <property type="match status" value="1"/>
</dbReference>
<evidence type="ECO:0000313" key="1">
    <source>
        <dbReference type="EMBL" id="AOP53356.1"/>
    </source>
</evidence>
<keyword evidence="1" id="KW-0808">Transferase</keyword>
<protein>
    <submittedName>
        <fullName evidence="1">Conserved protein with diacylglycerol kinase catalytic domain</fullName>
    </submittedName>
</protein>
<dbReference type="PATRIC" id="fig|1703.10.peg.1691"/>
<dbReference type="InterPro" id="IPR001206">
    <property type="entry name" value="Diacylglycerol_kinase_cat_dom"/>
</dbReference>
<gene>
    <name evidence="1" type="ORF">BLSMQ_1646</name>
</gene>
<dbReference type="Gene3D" id="3.40.50.10330">
    <property type="entry name" value="Probable inorganic polyphosphate/atp-NAD kinase, domain 1"/>
    <property type="match status" value="1"/>
</dbReference>
<accession>A0A1D7W2T1</accession>
<dbReference type="EMBL" id="CP017150">
    <property type="protein sequence ID" value="AOP53356.1"/>
    <property type="molecule type" value="Genomic_DNA"/>
</dbReference>
<dbReference type="InterPro" id="IPR016064">
    <property type="entry name" value="NAD/diacylglycerol_kinase_sf"/>
</dbReference>
<dbReference type="KEGG" id="blin:BLSMQ_1646"/>
<name>A0A1D7W2T1_BREAU</name>
<dbReference type="InterPro" id="IPR017438">
    <property type="entry name" value="ATP-NAD_kinase_N"/>
</dbReference>
<dbReference type="OrthoDB" id="3171056at2"/>